<gene>
    <name evidence="2" type="ORF">CWO07_24920</name>
</gene>
<protein>
    <submittedName>
        <fullName evidence="2">Uncharacterized protein</fullName>
    </submittedName>
</protein>
<dbReference type="EMBL" id="PIFK01000097">
    <property type="protein sequence ID" value="PTP18763.1"/>
    <property type="molecule type" value="Genomic_DNA"/>
</dbReference>
<comment type="caution">
    <text evidence="2">The sequence shown here is derived from an EMBL/GenBank/DDBJ whole genome shotgun (WGS) entry which is preliminary data.</text>
</comment>
<organism evidence="2 3">
    <name type="scientific">Vibrio splendidus</name>
    <dbReference type="NCBI Taxonomy" id="29497"/>
    <lineage>
        <taxon>Bacteria</taxon>
        <taxon>Pseudomonadati</taxon>
        <taxon>Pseudomonadota</taxon>
        <taxon>Gammaproteobacteria</taxon>
        <taxon>Vibrionales</taxon>
        <taxon>Vibrionaceae</taxon>
        <taxon>Vibrio</taxon>
    </lineage>
</organism>
<feature type="compositionally biased region" description="Low complexity" evidence="1">
    <location>
        <begin position="64"/>
        <end position="75"/>
    </location>
</feature>
<dbReference type="Proteomes" id="UP000244197">
    <property type="component" value="Unassembled WGS sequence"/>
</dbReference>
<feature type="region of interest" description="Disordered" evidence="1">
    <location>
        <begin position="56"/>
        <end position="95"/>
    </location>
</feature>
<name>A0A2T5EGR5_VIBSP</name>
<dbReference type="RefSeq" id="WP_108188437.1">
    <property type="nucleotide sequence ID" value="NZ_PIFK01000097.1"/>
</dbReference>
<sequence>MRSVKEKLMVALDAMAEEGAKINASAVEKRAGVSNGSVSYYDDIAALVLEYKAEQREQKTGNLGAKKSSSVASGKGSERANISKTSLKKKNEELKKAKEKQQEYYHKYMDLKEKENSWAEKIGNLTMALHKKKSAVNPASHVIQMPKRGRE</sequence>
<reference evidence="2 3" key="1">
    <citation type="submission" date="2017-11" db="EMBL/GenBank/DDBJ databases">
        <title>Population delineation of vibrios coincides with oyster pathogenicity.</title>
        <authorList>
            <person name="Bruto M."/>
            <person name="Labreuche Y."/>
            <person name="James A."/>
            <person name="Piel D."/>
            <person name="Chenivesse S."/>
            <person name="Petton B."/>
            <person name="Polz M.F."/>
            <person name="Le Roux F."/>
        </authorList>
    </citation>
    <scope>NUCLEOTIDE SEQUENCE [LARGE SCALE GENOMIC DNA]</scope>
    <source>
        <strain evidence="2 3">FF_144</strain>
    </source>
</reference>
<evidence type="ECO:0000256" key="1">
    <source>
        <dbReference type="SAM" id="MobiDB-lite"/>
    </source>
</evidence>
<accession>A0A2T5EGR5</accession>
<dbReference type="AlphaFoldDB" id="A0A2T5EGR5"/>
<evidence type="ECO:0000313" key="2">
    <source>
        <dbReference type="EMBL" id="PTP18763.1"/>
    </source>
</evidence>
<proteinExistence type="predicted"/>
<evidence type="ECO:0000313" key="3">
    <source>
        <dbReference type="Proteomes" id="UP000244197"/>
    </source>
</evidence>